<organism evidence="8">
    <name type="scientific">termite gut metagenome</name>
    <dbReference type="NCBI Taxonomy" id="433724"/>
    <lineage>
        <taxon>unclassified sequences</taxon>
        <taxon>metagenomes</taxon>
        <taxon>organismal metagenomes</taxon>
    </lineage>
</organism>
<dbReference type="InterPro" id="IPR039426">
    <property type="entry name" value="TonB-dep_rcpt-like"/>
</dbReference>
<gene>
    <name evidence="8" type="ORF">EZS27_033544</name>
</gene>
<evidence type="ECO:0000256" key="2">
    <source>
        <dbReference type="ARBA" id="ARBA00022448"/>
    </source>
</evidence>
<reference evidence="8" key="1">
    <citation type="submission" date="2019-03" db="EMBL/GenBank/DDBJ databases">
        <title>Single cell metagenomics reveals metabolic interactions within the superorganism composed of flagellate Streblomastix strix and complex community of Bacteroidetes bacteria on its surface.</title>
        <authorList>
            <person name="Treitli S.C."/>
            <person name="Kolisko M."/>
            <person name="Husnik F."/>
            <person name="Keeling P."/>
            <person name="Hampl V."/>
        </authorList>
    </citation>
    <scope>NUCLEOTIDE SEQUENCE</scope>
    <source>
        <strain evidence="8">STM</strain>
    </source>
</reference>
<name>A0A5J4Q5Q2_9ZZZZ</name>
<evidence type="ECO:0000256" key="5">
    <source>
        <dbReference type="ARBA" id="ARBA00023136"/>
    </source>
</evidence>
<evidence type="ECO:0000259" key="7">
    <source>
        <dbReference type="Pfam" id="PF00593"/>
    </source>
</evidence>
<keyword evidence="5" id="KW-0472">Membrane</keyword>
<evidence type="ECO:0000256" key="6">
    <source>
        <dbReference type="ARBA" id="ARBA00023237"/>
    </source>
</evidence>
<evidence type="ECO:0000256" key="4">
    <source>
        <dbReference type="ARBA" id="ARBA00023077"/>
    </source>
</evidence>
<dbReference type="AlphaFoldDB" id="A0A5J4Q5Q2"/>
<feature type="non-terminal residue" evidence="8">
    <location>
        <position position="451"/>
    </location>
</feature>
<evidence type="ECO:0000256" key="1">
    <source>
        <dbReference type="ARBA" id="ARBA00004571"/>
    </source>
</evidence>
<dbReference type="InterPro" id="IPR000531">
    <property type="entry name" value="Beta-barrel_TonB"/>
</dbReference>
<accession>A0A5J4Q5Q2</accession>
<comment type="caution">
    <text evidence="8">The sequence shown here is derived from an EMBL/GenBank/DDBJ whole genome shotgun (WGS) entry which is preliminary data.</text>
</comment>
<comment type="subcellular location">
    <subcellularLocation>
        <location evidence="1">Cell outer membrane</location>
        <topology evidence="1">Multi-pass membrane protein</topology>
    </subcellularLocation>
</comment>
<dbReference type="PROSITE" id="PS52016">
    <property type="entry name" value="TONB_DEPENDENT_REC_3"/>
    <property type="match status" value="1"/>
</dbReference>
<evidence type="ECO:0000313" key="8">
    <source>
        <dbReference type="EMBL" id="KAA6316101.1"/>
    </source>
</evidence>
<protein>
    <submittedName>
        <fullName evidence="8">TonB-dependent receptor SusC</fullName>
    </submittedName>
</protein>
<dbReference type="GO" id="GO:0009279">
    <property type="term" value="C:cell outer membrane"/>
    <property type="evidence" value="ECO:0007669"/>
    <property type="project" value="UniProtKB-SubCell"/>
</dbReference>
<keyword evidence="4" id="KW-0798">TonB box</keyword>
<dbReference type="Pfam" id="PF00593">
    <property type="entry name" value="TonB_dep_Rec_b-barrel"/>
    <property type="match status" value="1"/>
</dbReference>
<feature type="domain" description="TonB-dependent receptor-like beta-barrel" evidence="7">
    <location>
        <begin position="38"/>
        <end position="359"/>
    </location>
</feature>
<dbReference type="InterPro" id="IPR036942">
    <property type="entry name" value="Beta-barrel_TonB_sf"/>
</dbReference>
<sequence length="451" mass="50364">MSPNLEGVDIFGMSNPLAIAENVTQENSNYGFLGNIEANYNVWKSLKLSTLFGLRFNKERERIFLPGIGIAYDTLSTAIVTNKSQHRVERIFSLSNETRANYVHKFSHDNMLDMTLGFRYQNNKAEDDWGKGYNSVSDNFTSINYGLNTLRQVGGSLGTWNWLAYYANVNYSYKNKYFVSATTSFDASSRYGESISQYQVYPFLSAAWVLSSESFMKGVKAIEFLKLRAGYSLTGNDDIGNYTARYYYVPQNILGNYGLIRGNIVNTNLKPERNAKLYLGLDAALWNERLSFSLDAYRTKISDMITNSPVSPISGFSTYISNGGEMKNTGIDFSVNARLINTTSWKWDVGANVSFYKNEIISLQGGESYKTSIADAIIITQEGSPLGLFYGYKTDGVYSTEAEANVAGLYHMSGANKLKFGAGDIRFVNSNDDDLIDENDMTVIGDPNPDI</sequence>
<keyword evidence="3" id="KW-0812">Transmembrane</keyword>
<dbReference type="Gene3D" id="2.40.170.20">
    <property type="entry name" value="TonB-dependent receptor, beta-barrel domain"/>
    <property type="match status" value="1"/>
</dbReference>
<evidence type="ECO:0000256" key="3">
    <source>
        <dbReference type="ARBA" id="ARBA00022692"/>
    </source>
</evidence>
<dbReference type="SUPFAM" id="SSF56935">
    <property type="entry name" value="Porins"/>
    <property type="match status" value="1"/>
</dbReference>
<proteinExistence type="predicted"/>
<keyword evidence="8" id="KW-0675">Receptor</keyword>
<keyword evidence="6" id="KW-0998">Cell outer membrane</keyword>
<dbReference type="EMBL" id="SNRY01005002">
    <property type="protein sequence ID" value="KAA6316101.1"/>
    <property type="molecule type" value="Genomic_DNA"/>
</dbReference>
<keyword evidence="2" id="KW-0813">Transport</keyword>